<dbReference type="EMBL" id="FOUY01000031">
    <property type="protein sequence ID" value="SFO11413.1"/>
    <property type="molecule type" value="Genomic_DNA"/>
</dbReference>
<proteinExistence type="predicted"/>
<keyword evidence="2" id="KW-0560">Oxidoreductase</keyword>
<dbReference type="CDD" id="cd07252">
    <property type="entry name" value="BphC1-RGP6_N_like"/>
    <property type="match status" value="1"/>
</dbReference>
<dbReference type="InterPro" id="IPR004360">
    <property type="entry name" value="Glyas_Fos-R_dOase_dom"/>
</dbReference>
<feature type="domain" description="VOC" evidence="1">
    <location>
        <begin position="6"/>
        <end position="120"/>
    </location>
</feature>
<protein>
    <submittedName>
        <fullName evidence="2">3,4-dihydroxy-9,10-secoandrosta-1,3,5(10)-triene-9,17-dione 4,5-dioxygenase</fullName>
    </submittedName>
</protein>
<evidence type="ECO:0000259" key="1">
    <source>
        <dbReference type="PROSITE" id="PS51819"/>
    </source>
</evidence>
<reference evidence="2 3" key="1">
    <citation type="submission" date="2016-10" db="EMBL/GenBank/DDBJ databases">
        <authorList>
            <person name="de Groot N.N."/>
        </authorList>
    </citation>
    <scope>NUCLEOTIDE SEQUENCE [LARGE SCALE GENOMIC DNA]</scope>
    <source>
        <strain evidence="2 3">CGMCC 4.1877</strain>
    </source>
</reference>
<feature type="domain" description="VOC" evidence="1">
    <location>
        <begin position="142"/>
        <end position="261"/>
    </location>
</feature>
<organism evidence="2 3">
    <name type="scientific">Pseudonocardia ammonioxydans</name>
    <dbReference type="NCBI Taxonomy" id="260086"/>
    <lineage>
        <taxon>Bacteria</taxon>
        <taxon>Bacillati</taxon>
        <taxon>Actinomycetota</taxon>
        <taxon>Actinomycetes</taxon>
        <taxon>Pseudonocardiales</taxon>
        <taxon>Pseudonocardiaceae</taxon>
        <taxon>Pseudonocardia</taxon>
    </lineage>
</organism>
<dbReference type="InterPro" id="IPR029068">
    <property type="entry name" value="Glyas_Bleomycin-R_OHBP_Dase"/>
</dbReference>
<keyword evidence="3" id="KW-1185">Reference proteome</keyword>
<dbReference type="RefSeq" id="WP_245773775.1">
    <property type="nucleotide sequence ID" value="NZ_FOUY01000031.1"/>
</dbReference>
<evidence type="ECO:0000313" key="3">
    <source>
        <dbReference type="Proteomes" id="UP000199614"/>
    </source>
</evidence>
<keyword evidence="2" id="KW-0223">Dioxygenase</keyword>
<dbReference type="SUPFAM" id="SSF54593">
    <property type="entry name" value="Glyoxalase/Bleomycin resistance protein/Dihydroxybiphenyl dioxygenase"/>
    <property type="match status" value="1"/>
</dbReference>
<dbReference type="Pfam" id="PF22632">
    <property type="entry name" value="BphC_D1"/>
    <property type="match status" value="1"/>
</dbReference>
<gene>
    <name evidence="2" type="ORF">SAMN05216207_103111</name>
</gene>
<evidence type="ECO:0000313" key="2">
    <source>
        <dbReference type="EMBL" id="SFO11413.1"/>
    </source>
</evidence>
<dbReference type="GO" id="GO:0051213">
    <property type="term" value="F:dioxygenase activity"/>
    <property type="evidence" value="ECO:0007669"/>
    <property type="project" value="UniProtKB-KW"/>
</dbReference>
<dbReference type="PROSITE" id="PS51819">
    <property type="entry name" value="VOC"/>
    <property type="match status" value="2"/>
</dbReference>
<dbReference type="Pfam" id="PF00903">
    <property type="entry name" value="Glyoxalase"/>
    <property type="match status" value="1"/>
</dbReference>
<dbReference type="STRING" id="260086.SAMN05216207_103111"/>
<accession>A0A1I5EJA5</accession>
<dbReference type="CDD" id="cd07237">
    <property type="entry name" value="BphC1-RGP6_C_like"/>
    <property type="match status" value="1"/>
</dbReference>
<dbReference type="AlphaFoldDB" id="A0A1I5EJA5"/>
<dbReference type="Gene3D" id="3.10.180.10">
    <property type="entry name" value="2,3-Dihydroxybiphenyl 1,2-Dioxygenase, domain 1"/>
    <property type="match status" value="2"/>
</dbReference>
<dbReference type="InterPro" id="IPR037523">
    <property type="entry name" value="VOC_core"/>
</dbReference>
<dbReference type="Proteomes" id="UP000199614">
    <property type="component" value="Unassembled WGS sequence"/>
</dbReference>
<sequence length="292" mass="32264">MAAVRSLGYAIVSATDLDAWKEFAADLLGLQVVEHTADRLLLRMDEKAYRLDVRRSDTDEVSVLGWEVAGPKELEELATELERAGYAVKRQGADAVRDRLVSGLVAFDDPSGQRLELYYGLKNDRSRFVSPTGATFVTGTGGLGHAFQFVHDDAAYSALYLDILGFRISDYIDFGPGAYGTFTHVNPRHHSFAWAPVPDMPTGVAHLMFETDDIDLVGRAWDRVQDGAAPVAATFGKHSNDEMLSFYVVSPSGFQIEYGYGGKLVDETWTPSRFDVASFWGHRKSDPDEPDI</sequence>
<name>A0A1I5EJA5_PSUAM</name>